<feature type="transmembrane region" description="Helical" evidence="13">
    <location>
        <begin position="585"/>
        <end position="606"/>
    </location>
</feature>
<evidence type="ECO:0000313" key="14">
    <source>
        <dbReference type="EMBL" id="TKA24853.1"/>
    </source>
</evidence>
<feature type="coiled-coil region" evidence="11">
    <location>
        <begin position="122"/>
        <end position="149"/>
    </location>
</feature>
<keyword evidence="13" id="KW-0472">Membrane</keyword>
<keyword evidence="8" id="KW-0539">Nucleus</keyword>
<evidence type="ECO:0000256" key="4">
    <source>
        <dbReference type="ARBA" id="ARBA00019691"/>
    </source>
</evidence>
<feature type="transmembrane region" description="Helical" evidence="13">
    <location>
        <begin position="507"/>
        <end position="528"/>
    </location>
</feature>
<evidence type="ECO:0000256" key="9">
    <source>
        <dbReference type="ARBA" id="ARBA00025687"/>
    </source>
</evidence>
<evidence type="ECO:0000256" key="1">
    <source>
        <dbReference type="ARBA" id="ARBA00004123"/>
    </source>
</evidence>
<feature type="compositionally biased region" description="Basic and acidic residues" evidence="12">
    <location>
        <begin position="203"/>
        <end position="212"/>
    </location>
</feature>
<dbReference type="GO" id="GO:0016592">
    <property type="term" value="C:mediator complex"/>
    <property type="evidence" value="ECO:0007669"/>
    <property type="project" value="InterPro"/>
</dbReference>
<keyword evidence="5" id="KW-0805">Transcription regulation</keyword>
<feature type="transmembrane region" description="Helical" evidence="13">
    <location>
        <begin position="549"/>
        <end position="573"/>
    </location>
</feature>
<keyword evidence="15" id="KW-1185">Reference proteome</keyword>
<feature type="region of interest" description="Disordered" evidence="12">
    <location>
        <begin position="308"/>
        <end position="344"/>
    </location>
</feature>
<feature type="region of interest" description="Disordered" evidence="12">
    <location>
        <begin position="358"/>
        <end position="411"/>
    </location>
</feature>
<comment type="function">
    <text evidence="9">Component of the Mediator complex, a coactivator involved in the regulated transcription of nearly all RNA polymerase II-dependent genes. Mediator functions as a bridge to convey information from gene-specific regulatory proteins to the basal RNA polymerase II transcription machinery. Mediator is recruited to promoters by direct interactions with regulatory proteins and serves as a scaffold for the assembly of a functional preinitiation complex with RNA polymerase II and the general transcription factors.</text>
</comment>
<dbReference type="Proteomes" id="UP000308549">
    <property type="component" value="Unassembled WGS sequence"/>
</dbReference>
<dbReference type="AlphaFoldDB" id="A0A4U0TRQ3"/>
<proteinExistence type="inferred from homology"/>
<feature type="compositionally biased region" description="Low complexity" evidence="12">
    <location>
        <begin position="213"/>
        <end position="241"/>
    </location>
</feature>
<feature type="region of interest" description="Disordered" evidence="12">
    <location>
        <begin position="158"/>
        <end position="266"/>
    </location>
</feature>
<dbReference type="InterPro" id="IPR037212">
    <property type="entry name" value="Med7/Med21-like"/>
</dbReference>
<dbReference type="OrthoDB" id="4034134at2759"/>
<dbReference type="PANTHER" id="PTHR41807">
    <property type="entry name" value="GLUTATHIONE TRANSFERASE 3"/>
    <property type="match status" value="1"/>
</dbReference>
<feature type="compositionally biased region" description="Polar residues" evidence="12">
    <location>
        <begin position="76"/>
        <end position="85"/>
    </location>
</feature>
<dbReference type="Pfam" id="PF11221">
    <property type="entry name" value="Med21"/>
    <property type="match status" value="1"/>
</dbReference>
<dbReference type="Gene3D" id="6.10.280.10">
    <property type="entry name" value="Mediator complex, subunit Med21"/>
    <property type="match status" value="1"/>
</dbReference>
<comment type="similarity">
    <text evidence="2">Belongs to the Mediator complex subunit 21 family.</text>
</comment>
<evidence type="ECO:0000256" key="11">
    <source>
        <dbReference type="SAM" id="Coils"/>
    </source>
</evidence>
<evidence type="ECO:0000256" key="12">
    <source>
        <dbReference type="SAM" id="MobiDB-lite"/>
    </source>
</evidence>
<comment type="caution">
    <text evidence="14">The sequence shown here is derived from an EMBL/GenBank/DDBJ whole genome shotgun (WGS) entry which is preliminary data.</text>
</comment>
<evidence type="ECO:0000313" key="15">
    <source>
        <dbReference type="Proteomes" id="UP000308549"/>
    </source>
</evidence>
<dbReference type="EMBL" id="NAJL01000040">
    <property type="protein sequence ID" value="TKA24853.1"/>
    <property type="molecule type" value="Genomic_DNA"/>
</dbReference>
<evidence type="ECO:0000256" key="10">
    <source>
        <dbReference type="ARBA" id="ARBA00031952"/>
    </source>
</evidence>
<reference evidence="14 15" key="1">
    <citation type="submission" date="2017-03" db="EMBL/GenBank/DDBJ databases">
        <title>Genomes of endolithic fungi from Antarctica.</title>
        <authorList>
            <person name="Coleine C."/>
            <person name="Masonjones S."/>
            <person name="Stajich J.E."/>
        </authorList>
    </citation>
    <scope>NUCLEOTIDE SEQUENCE [LARGE SCALE GENOMIC DNA]</scope>
    <source>
        <strain evidence="14 15">CCFEE 6315</strain>
    </source>
</reference>
<feature type="compositionally biased region" description="Low complexity" evidence="12">
    <location>
        <begin position="56"/>
        <end position="75"/>
    </location>
</feature>
<keyword evidence="13" id="KW-1133">Transmembrane helix</keyword>
<evidence type="ECO:0000256" key="5">
    <source>
        <dbReference type="ARBA" id="ARBA00023015"/>
    </source>
</evidence>
<keyword evidence="7" id="KW-0804">Transcription</keyword>
<comment type="subunit">
    <text evidence="3">Component of the Mediator complex.</text>
</comment>
<evidence type="ECO:0000256" key="13">
    <source>
        <dbReference type="SAM" id="Phobius"/>
    </source>
</evidence>
<evidence type="ECO:0000256" key="3">
    <source>
        <dbReference type="ARBA" id="ARBA00011837"/>
    </source>
</evidence>
<comment type="subcellular location">
    <subcellularLocation>
        <location evidence="1">Nucleus</location>
    </subcellularLocation>
</comment>
<keyword evidence="6" id="KW-0010">Activator</keyword>
<feature type="compositionally biased region" description="Polar residues" evidence="12">
    <location>
        <begin position="327"/>
        <end position="340"/>
    </location>
</feature>
<evidence type="ECO:0000256" key="7">
    <source>
        <dbReference type="ARBA" id="ARBA00023163"/>
    </source>
</evidence>
<keyword evidence="11" id="KW-0175">Coiled coil</keyword>
<dbReference type="PANTHER" id="PTHR41807:SF1">
    <property type="entry name" value="GLUTATHIONE TRANSFERASE 3"/>
    <property type="match status" value="1"/>
</dbReference>
<dbReference type="InterPro" id="IPR038872">
    <property type="entry name" value="Put_GTT3"/>
</dbReference>
<evidence type="ECO:0000256" key="2">
    <source>
        <dbReference type="ARBA" id="ARBA00005770"/>
    </source>
</evidence>
<dbReference type="InterPro" id="IPR021384">
    <property type="entry name" value="Mediator_Med21"/>
</dbReference>
<dbReference type="SUPFAM" id="SSF140718">
    <property type="entry name" value="Mediator hinge subcomplex-like"/>
    <property type="match status" value="1"/>
</dbReference>
<feature type="compositionally biased region" description="Polar residues" evidence="12">
    <location>
        <begin position="308"/>
        <end position="320"/>
    </location>
</feature>
<feature type="compositionally biased region" description="Polar residues" evidence="12">
    <location>
        <begin position="191"/>
        <end position="202"/>
    </location>
</feature>
<evidence type="ECO:0000256" key="8">
    <source>
        <dbReference type="ARBA" id="ARBA00023242"/>
    </source>
</evidence>
<feature type="region of interest" description="Disordered" evidence="12">
    <location>
        <begin position="28"/>
        <end position="88"/>
    </location>
</feature>
<keyword evidence="13" id="KW-0812">Transmembrane</keyword>
<organism evidence="14 15">
    <name type="scientific">Salinomyces thailandicus</name>
    <dbReference type="NCBI Taxonomy" id="706561"/>
    <lineage>
        <taxon>Eukaryota</taxon>
        <taxon>Fungi</taxon>
        <taxon>Dikarya</taxon>
        <taxon>Ascomycota</taxon>
        <taxon>Pezizomycotina</taxon>
        <taxon>Dothideomycetes</taxon>
        <taxon>Dothideomycetidae</taxon>
        <taxon>Mycosphaerellales</taxon>
        <taxon>Teratosphaeriaceae</taxon>
        <taxon>Salinomyces</taxon>
    </lineage>
</organism>
<accession>A0A4U0TRQ3</accession>
<gene>
    <name evidence="14" type="ORF">B0A50_06582</name>
</gene>
<name>A0A4U0TRQ3_9PEZI</name>
<protein>
    <recommendedName>
        <fullName evidence="4">Mediator of RNA polymerase II transcription subunit 21</fullName>
    </recommendedName>
    <alternativeName>
        <fullName evidence="10">Mediator complex subunit 21</fullName>
    </alternativeName>
</protein>
<evidence type="ECO:0000256" key="6">
    <source>
        <dbReference type="ARBA" id="ARBA00023159"/>
    </source>
</evidence>
<dbReference type="GO" id="GO:0016020">
    <property type="term" value="C:membrane"/>
    <property type="evidence" value="ECO:0007669"/>
    <property type="project" value="TreeGrafter"/>
</dbReference>
<sequence>MDRLTQLQDSIDNFLNLAYTAQNYIQTQHPHPHIPGQPSLAPKTTPADHQLTNGHNPVTAANNETVNNDNNEAATPTQQPQSAGQSEADFPTTLHALARALVLQEQQMEILIHALPGLERGEREQDERITVLEREVRGLEAERRAVEAERERVVKGLVDERENGGQESKMGKQSAAPQQAREKGKKAIPYSNFQAKGVNSSESEVRSLHHDTTISSSLASPTSPTTSEINTAQARGQQQLQEQRHQRRRYAEQMAQGALMRNGRTLKSRATTVLKKQTLLDLSREAGLEQSDESRRDEISTALENHLQANATRLSRNPTFQPYFGSRSRTPFKTRSSSTVEGGVVSDDAEVRSVVRGRGRRATKVKQELDDDDPISSPAPIVSTTITKPRATSRSRSRPRPNPTLPASPADVADLAEYETTQLYTNLADLYTLTGLPALITSLRETCSTLAAVHLLFLTLELLALQPLLLPWTFAYDLQPPPPFPENLGLYYPDLFALLTPAFWRPFTLWTTTSILLPATISYFFNLTTRTVKRGGARVSVARYTFDPLTFSVAKGLATWMVYGRGVLGAAGIVDLEMSGQVNRAFWGGYEGVLVGCYVCVLAAIWEEVQRK</sequence>